<evidence type="ECO:0000256" key="1">
    <source>
        <dbReference type="SAM" id="MobiDB-lite"/>
    </source>
</evidence>
<dbReference type="EMBL" id="JAYKXP010000041">
    <property type="protein sequence ID" value="KAK7038936.1"/>
    <property type="molecule type" value="Genomic_DNA"/>
</dbReference>
<feature type="compositionally biased region" description="Polar residues" evidence="1">
    <location>
        <begin position="27"/>
        <end position="46"/>
    </location>
</feature>
<protein>
    <submittedName>
        <fullName evidence="2">Uncharacterized protein</fullName>
    </submittedName>
</protein>
<comment type="caution">
    <text evidence="2">The sequence shown here is derived from an EMBL/GenBank/DDBJ whole genome shotgun (WGS) entry which is preliminary data.</text>
</comment>
<keyword evidence="3" id="KW-1185">Reference proteome</keyword>
<dbReference type="AlphaFoldDB" id="A0AAW0CM87"/>
<accession>A0AAW0CM87</accession>
<evidence type="ECO:0000313" key="2">
    <source>
        <dbReference type="EMBL" id="KAK7038936.1"/>
    </source>
</evidence>
<dbReference type="Proteomes" id="UP001383192">
    <property type="component" value="Unassembled WGS sequence"/>
</dbReference>
<gene>
    <name evidence="2" type="ORF">VNI00_010327</name>
</gene>
<evidence type="ECO:0000313" key="3">
    <source>
        <dbReference type="Proteomes" id="UP001383192"/>
    </source>
</evidence>
<feature type="region of interest" description="Disordered" evidence="1">
    <location>
        <begin position="1"/>
        <end position="49"/>
    </location>
</feature>
<name>A0AAW0CM87_9AGAR</name>
<proteinExistence type="predicted"/>
<organism evidence="2 3">
    <name type="scientific">Paramarasmius palmivorus</name>
    <dbReference type="NCBI Taxonomy" id="297713"/>
    <lineage>
        <taxon>Eukaryota</taxon>
        <taxon>Fungi</taxon>
        <taxon>Dikarya</taxon>
        <taxon>Basidiomycota</taxon>
        <taxon>Agaricomycotina</taxon>
        <taxon>Agaricomycetes</taxon>
        <taxon>Agaricomycetidae</taxon>
        <taxon>Agaricales</taxon>
        <taxon>Marasmiineae</taxon>
        <taxon>Marasmiaceae</taxon>
        <taxon>Paramarasmius</taxon>
    </lineage>
</organism>
<reference evidence="2 3" key="1">
    <citation type="submission" date="2024-01" db="EMBL/GenBank/DDBJ databases">
        <title>A draft genome for a cacao thread blight-causing isolate of Paramarasmius palmivorus.</title>
        <authorList>
            <person name="Baruah I.K."/>
            <person name="Bukari Y."/>
            <person name="Amoako-Attah I."/>
            <person name="Meinhardt L.W."/>
            <person name="Bailey B.A."/>
            <person name="Cohen S.P."/>
        </authorList>
    </citation>
    <scope>NUCLEOTIDE SEQUENCE [LARGE SCALE GENOMIC DNA]</scope>
    <source>
        <strain evidence="2 3">GH-12</strain>
    </source>
</reference>
<sequence length="114" mass="12031">MVKARPTSPPITVKQEKSSGSHGAGPSLSQNGSTSARSQRPTSTASRPVPSRQYWWVVLKGTEPGVYTSHTAAREAAGTHRLVQVERMGSEEKAQLLWSTALGAGHITLLPAAG</sequence>